<comment type="caution">
    <text evidence="1">The sequence shown here is derived from an EMBL/GenBank/DDBJ whole genome shotgun (WGS) entry which is preliminary data.</text>
</comment>
<sequence length="152" mass="18319">MAYELLQNWENIYEISEFNNEKLNLLRKLKCIIYELIQNKKFPNLHEKWAELKVEFSCSNQYGVYHLFYCVFSIIFQNRHNYDLAYCCLKKLISISLKTNKIHKANEIYLKLGALDLINRDLKKTISISKISIKLCKDREDLHLLIQSYIYW</sequence>
<protein>
    <submittedName>
        <fullName evidence="1">Uncharacterized protein</fullName>
    </submittedName>
</protein>
<keyword evidence="2" id="KW-1185">Reference proteome</keyword>
<proteinExistence type="predicted"/>
<gene>
    <name evidence="1" type="ORF">BSTOLATCC_MIC36069</name>
</gene>
<dbReference type="Proteomes" id="UP001162131">
    <property type="component" value="Unassembled WGS sequence"/>
</dbReference>
<dbReference type="AlphaFoldDB" id="A0AAU9JIH2"/>
<evidence type="ECO:0000313" key="1">
    <source>
        <dbReference type="EMBL" id="CAG9324274.1"/>
    </source>
</evidence>
<evidence type="ECO:0000313" key="2">
    <source>
        <dbReference type="Proteomes" id="UP001162131"/>
    </source>
</evidence>
<name>A0AAU9JIH2_9CILI</name>
<dbReference type="EMBL" id="CAJZBQ010000036">
    <property type="protein sequence ID" value="CAG9324274.1"/>
    <property type="molecule type" value="Genomic_DNA"/>
</dbReference>
<accession>A0AAU9JIH2</accession>
<organism evidence="1 2">
    <name type="scientific">Blepharisma stoltei</name>
    <dbReference type="NCBI Taxonomy" id="1481888"/>
    <lineage>
        <taxon>Eukaryota</taxon>
        <taxon>Sar</taxon>
        <taxon>Alveolata</taxon>
        <taxon>Ciliophora</taxon>
        <taxon>Postciliodesmatophora</taxon>
        <taxon>Heterotrichea</taxon>
        <taxon>Heterotrichida</taxon>
        <taxon>Blepharismidae</taxon>
        <taxon>Blepharisma</taxon>
    </lineage>
</organism>
<reference evidence="1" key="1">
    <citation type="submission" date="2021-09" db="EMBL/GenBank/DDBJ databases">
        <authorList>
            <consortium name="AG Swart"/>
            <person name="Singh M."/>
            <person name="Singh A."/>
            <person name="Seah K."/>
            <person name="Emmerich C."/>
        </authorList>
    </citation>
    <scope>NUCLEOTIDE SEQUENCE</scope>
    <source>
        <strain evidence="1">ATCC30299</strain>
    </source>
</reference>